<organism evidence="3 4">
    <name type="scientific">Apiospora arundinis</name>
    <dbReference type="NCBI Taxonomy" id="335852"/>
    <lineage>
        <taxon>Eukaryota</taxon>
        <taxon>Fungi</taxon>
        <taxon>Dikarya</taxon>
        <taxon>Ascomycota</taxon>
        <taxon>Pezizomycotina</taxon>
        <taxon>Sordariomycetes</taxon>
        <taxon>Xylariomycetidae</taxon>
        <taxon>Amphisphaeriales</taxon>
        <taxon>Apiosporaceae</taxon>
        <taxon>Apiospora</taxon>
    </lineage>
</organism>
<protein>
    <submittedName>
        <fullName evidence="3">Uncharacterized protein</fullName>
    </submittedName>
</protein>
<dbReference type="Proteomes" id="UP001390339">
    <property type="component" value="Unassembled WGS sequence"/>
</dbReference>
<evidence type="ECO:0000313" key="4">
    <source>
        <dbReference type="Proteomes" id="UP001390339"/>
    </source>
</evidence>
<comment type="caution">
    <text evidence="3">The sequence shown here is derived from an EMBL/GenBank/DDBJ whole genome shotgun (WGS) entry which is preliminary data.</text>
</comment>
<keyword evidence="4" id="KW-1185">Reference proteome</keyword>
<feature type="signal peptide" evidence="2">
    <location>
        <begin position="1"/>
        <end position="21"/>
    </location>
</feature>
<proteinExistence type="predicted"/>
<keyword evidence="1" id="KW-0812">Transmembrane</keyword>
<dbReference type="EMBL" id="JAPCWZ010000009">
    <property type="protein sequence ID" value="KAK8850938.1"/>
    <property type="molecule type" value="Genomic_DNA"/>
</dbReference>
<sequence>MLPLFMFTAGLSALLSGLVNAAPLSFRPFNATACMESAGLLLPRRNSTATGVTDPHPTHTINGAAGTEMTPEAIGAIVGGAFGILLLTMLLCWCGNKRRW</sequence>
<evidence type="ECO:0000256" key="2">
    <source>
        <dbReference type="SAM" id="SignalP"/>
    </source>
</evidence>
<feature type="chain" id="PRO_5045439553" evidence="2">
    <location>
        <begin position="22"/>
        <end position="100"/>
    </location>
</feature>
<keyword evidence="1" id="KW-1133">Transmembrane helix</keyword>
<gene>
    <name evidence="3" type="ORF">PGQ11_013417</name>
</gene>
<reference evidence="3 4" key="1">
    <citation type="journal article" date="2024" name="IMA Fungus">
        <title>Apiospora arundinis, a panoply of carbohydrate-active enzymes and secondary metabolites.</title>
        <authorList>
            <person name="Sorensen T."/>
            <person name="Petersen C."/>
            <person name="Muurmann A.T."/>
            <person name="Christiansen J.V."/>
            <person name="Brundto M.L."/>
            <person name="Overgaard C.K."/>
            <person name="Boysen A.T."/>
            <person name="Wollenberg R.D."/>
            <person name="Larsen T.O."/>
            <person name="Sorensen J.L."/>
            <person name="Nielsen K.L."/>
            <person name="Sondergaard T.E."/>
        </authorList>
    </citation>
    <scope>NUCLEOTIDE SEQUENCE [LARGE SCALE GENOMIC DNA]</scope>
    <source>
        <strain evidence="3 4">AAU 773</strain>
    </source>
</reference>
<evidence type="ECO:0000256" key="1">
    <source>
        <dbReference type="SAM" id="Phobius"/>
    </source>
</evidence>
<accession>A0ABR2HP85</accession>
<feature type="transmembrane region" description="Helical" evidence="1">
    <location>
        <begin position="73"/>
        <end position="94"/>
    </location>
</feature>
<keyword evidence="1" id="KW-0472">Membrane</keyword>
<keyword evidence="2" id="KW-0732">Signal</keyword>
<name>A0ABR2HP85_9PEZI</name>
<evidence type="ECO:0000313" key="3">
    <source>
        <dbReference type="EMBL" id="KAK8850938.1"/>
    </source>
</evidence>